<reference evidence="1 2" key="1">
    <citation type="submission" date="2014-04" db="EMBL/GenBank/DDBJ databases">
        <authorList>
            <consortium name="DOE Joint Genome Institute"/>
            <person name="Kuo A."/>
            <person name="Tarkka M."/>
            <person name="Buscot F."/>
            <person name="Kohler A."/>
            <person name="Nagy L.G."/>
            <person name="Floudas D."/>
            <person name="Copeland A."/>
            <person name="Barry K.W."/>
            <person name="Cichocki N."/>
            <person name="Veneault-Fourrey C."/>
            <person name="LaButti K."/>
            <person name="Lindquist E.A."/>
            <person name="Lipzen A."/>
            <person name="Lundell T."/>
            <person name="Morin E."/>
            <person name="Murat C."/>
            <person name="Sun H."/>
            <person name="Tunlid A."/>
            <person name="Henrissat B."/>
            <person name="Grigoriev I.V."/>
            <person name="Hibbett D.S."/>
            <person name="Martin F."/>
            <person name="Nordberg H.P."/>
            <person name="Cantor M.N."/>
            <person name="Hua S.X."/>
        </authorList>
    </citation>
    <scope>NUCLEOTIDE SEQUENCE [LARGE SCALE GENOMIC DNA]</scope>
    <source>
        <strain evidence="1 2">F 1598</strain>
    </source>
</reference>
<dbReference type="InParanoid" id="A0A0C3C0P6"/>
<dbReference type="HOGENOM" id="CLU_078038_0_0_1"/>
<organism evidence="1 2">
    <name type="scientific">Piloderma croceum (strain F 1598)</name>
    <dbReference type="NCBI Taxonomy" id="765440"/>
    <lineage>
        <taxon>Eukaryota</taxon>
        <taxon>Fungi</taxon>
        <taxon>Dikarya</taxon>
        <taxon>Basidiomycota</taxon>
        <taxon>Agaricomycotina</taxon>
        <taxon>Agaricomycetes</taxon>
        <taxon>Agaricomycetidae</taxon>
        <taxon>Atheliales</taxon>
        <taxon>Atheliaceae</taxon>
        <taxon>Piloderma</taxon>
    </lineage>
</organism>
<name>A0A0C3C0P6_PILCF</name>
<dbReference type="EMBL" id="KN832970">
    <property type="protein sequence ID" value="KIM92408.1"/>
    <property type="molecule type" value="Genomic_DNA"/>
</dbReference>
<evidence type="ECO:0000313" key="2">
    <source>
        <dbReference type="Proteomes" id="UP000054166"/>
    </source>
</evidence>
<dbReference type="Proteomes" id="UP000054166">
    <property type="component" value="Unassembled WGS sequence"/>
</dbReference>
<reference evidence="2" key="2">
    <citation type="submission" date="2015-01" db="EMBL/GenBank/DDBJ databases">
        <title>Evolutionary Origins and Diversification of the Mycorrhizal Mutualists.</title>
        <authorList>
            <consortium name="DOE Joint Genome Institute"/>
            <consortium name="Mycorrhizal Genomics Consortium"/>
            <person name="Kohler A."/>
            <person name="Kuo A."/>
            <person name="Nagy L.G."/>
            <person name="Floudas D."/>
            <person name="Copeland A."/>
            <person name="Barry K.W."/>
            <person name="Cichocki N."/>
            <person name="Veneault-Fourrey C."/>
            <person name="LaButti K."/>
            <person name="Lindquist E.A."/>
            <person name="Lipzen A."/>
            <person name="Lundell T."/>
            <person name="Morin E."/>
            <person name="Murat C."/>
            <person name="Riley R."/>
            <person name="Ohm R."/>
            <person name="Sun H."/>
            <person name="Tunlid A."/>
            <person name="Henrissat B."/>
            <person name="Grigoriev I.V."/>
            <person name="Hibbett D.S."/>
            <person name="Martin F."/>
        </authorList>
    </citation>
    <scope>NUCLEOTIDE SEQUENCE [LARGE SCALE GENOMIC DNA]</scope>
    <source>
        <strain evidence="2">F 1598</strain>
    </source>
</reference>
<protein>
    <submittedName>
        <fullName evidence="1">Uncharacterized protein</fullName>
    </submittedName>
</protein>
<proteinExistence type="predicted"/>
<sequence>MANLIRSSKSGHDWTINDLMAYNISIVQQNTATFFGQATLPLPAQHPDLLNRLMADEMVDDDSYQVVRYMDLAMDPVPGEESAVGDFAMQLLRMMGYASRTLRRDLRSRKDISLFICREWWHAKTDVCVMDRSSYLLLVQEDKRHLETVDPEPQLIAEAIAAPLDIKIMAGITMTGTAPTFFKIPVTLELIKAVQRGEYPATPTVVAMHRPNVPRPVRRLSEGMHPLDNRCCILSCFEAFRQFVN</sequence>
<accession>A0A0C3C0P6</accession>
<dbReference type="STRING" id="765440.A0A0C3C0P6"/>
<gene>
    <name evidence="1" type="ORF">PILCRDRAFT_810464</name>
</gene>
<dbReference type="AlphaFoldDB" id="A0A0C3C0P6"/>
<evidence type="ECO:0000313" key="1">
    <source>
        <dbReference type="EMBL" id="KIM92408.1"/>
    </source>
</evidence>
<keyword evidence="2" id="KW-1185">Reference proteome</keyword>
<dbReference type="OrthoDB" id="3253976at2759"/>